<evidence type="ECO:0000256" key="5">
    <source>
        <dbReference type="ARBA" id="ARBA00022884"/>
    </source>
</evidence>
<keyword evidence="11" id="KW-1185">Reference proteome</keyword>
<comment type="caution">
    <text evidence="10">The sequence shown here is derived from an EMBL/GenBank/DDBJ whole genome shotgun (WGS) entry which is preliminary data.</text>
</comment>
<dbReference type="SUPFAM" id="SSF54928">
    <property type="entry name" value="RNA-binding domain, RBD"/>
    <property type="match status" value="2"/>
</dbReference>
<dbReference type="GO" id="GO:0005730">
    <property type="term" value="C:nucleolus"/>
    <property type="evidence" value="ECO:0007669"/>
    <property type="project" value="UniProtKB-SubCell"/>
</dbReference>
<dbReference type="EMBL" id="QEAQ01000055">
    <property type="protein sequence ID" value="TPX57264.1"/>
    <property type="molecule type" value="Genomic_DNA"/>
</dbReference>
<evidence type="ECO:0000313" key="10">
    <source>
        <dbReference type="EMBL" id="TPX57264.1"/>
    </source>
</evidence>
<evidence type="ECO:0000256" key="1">
    <source>
        <dbReference type="ARBA" id="ARBA00002475"/>
    </source>
</evidence>
<gene>
    <name evidence="10" type="ORF">PhCBS80983_g03932</name>
</gene>
<comment type="similarity">
    <text evidence="3">Belongs to the RRM RBM34 family.</text>
</comment>
<evidence type="ECO:0000256" key="6">
    <source>
        <dbReference type="ARBA" id="ARBA00023242"/>
    </source>
</evidence>
<feature type="domain" description="RRM" evidence="9">
    <location>
        <begin position="277"/>
        <end position="375"/>
    </location>
</feature>
<feature type="compositionally biased region" description="Low complexity" evidence="8">
    <location>
        <begin position="25"/>
        <end position="44"/>
    </location>
</feature>
<feature type="compositionally biased region" description="Basic and acidic residues" evidence="8">
    <location>
        <begin position="114"/>
        <end position="123"/>
    </location>
</feature>
<keyword evidence="6" id="KW-0539">Nucleus</keyword>
<dbReference type="Gene3D" id="3.30.70.330">
    <property type="match status" value="2"/>
</dbReference>
<evidence type="ECO:0000256" key="8">
    <source>
        <dbReference type="SAM" id="MobiDB-lite"/>
    </source>
</evidence>
<dbReference type="InterPro" id="IPR012677">
    <property type="entry name" value="Nucleotide-bd_a/b_plait_sf"/>
</dbReference>
<feature type="domain" description="RRM" evidence="9">
    <location>
        <begin position="385"/>
        <end position="462"/>
    </location>
</feature>
<evidence type="ECO:0000256" key="4">
    <source>
        <dbReference type="ARBA" id="ARBA00015520"/>
    </source>
</evidence>
<evidence type="ECO:0000256" key="3">
    <source>
        <dbReference type="ARBA" id="ARBA00007077"/>
    </source>
</evidence>
<name>A0A507E034_9FUNG</name>
<dbReference type="InterPro" id="IPR000504">
    <property type="entry name" value="RRM_dom"/>
</dbReference>
<reference evidence="10 11" key="1">
    <citation type="journal article" date="2019" name="Sci. Rep.">
        <title>Comparative genomics of chytrid fungi reveal insights into the obligate biotrophic and pathogenic lifestyle of Synchytrium endobioticum.</title>
        <authorList>
            <person name="van de Vossenberg B.T.L.H."/>
            <person name="Warris S."/>
            <person name="Nguyen H.D.T."/>
            <person name="van Gent-Pelzer M.P.E."/>
            <person name="Joly D.L."/>
            <person name="van de Geest H.C."/>
            <person name="Bonants P.J.M."/>
            <person name="Smith D.S."/>
            <person name="Levesque C.A."/>
            <person name="van der Lee T.A.J."/>
        </authorList>
    </citation>
    <scope>NUCLEOTIDE SEQUENCE [LARGE SCALE GENOMIC DNA]</scope>
    <source>
        <strain evidence="10 11">CBS 809.83</strain>
    </source>
</reference>
<evidence type="ECO:0000313" key="11">
    <source>
        <dbReference type="Proteomes" id="UP000318582"/>
    </source>
</evidence>
<dbReference type="CDD" id="cd12395">
    <property type="entry name" value="RRM2_RBM34"/>
    <property type="match status" value="1"/>
</dbReference>
<dbReference type="PROSITE" id="PS50102">
    <property type="entry name" value="RRM"/>
    <property type="match status" value="2"/>
</dbReference>
<dbReference type="GO" id="GO:0000463">
    <property type="term" value="P:maturation of LSU-rRNA from tricistronic rRNA transcript (SSU-rRNA, 5.8S rRNA, LSU-rRNA)"/>
    <property type="evidence" value="ECO:0007669"/>
    <property type="project" value="TreeGrafter"/>
</dbReference>
<feature type="compositionally biased region" description="Basic and acidic residues" evidence="8">
    <location>
        <begin position="461"/>
        <end position="485"/>
    </location>
</feature>
<dbReference type="SMART" id="SM00360">
    <property type="entry name" value="RRM"/>
    <property type="match status" value="2"/>
</dbReference>
<comment type="function">
    <text evidence="1">Involved in pre-25S rRNA processing.</text>
</comment>
<keyword evidence="5 7" id="KW-0694">RNA-binding</keyword>
<dbReference type="PANTHER" id="PTHR23236:SF25">
    <property type="entry name" value="RNA-BINDING PROTEIN 34"/>
    <property type="match status" value="1"/>
</dbReference>
<organism evidence="10 11">
    <name type="scientific">Powellomyces hirtus</name>
    <dbReference type="NCBI Taxonomy" id="109895"/>
    <lineage>
        <taxon>Eukaryota</taxon>
        <taxon>Fungi</taxon>
        <taxon>Fungi incertae sedis</taxon>
        <taxon>Chytridiomycota</taxon>
        <taxon>Chytridiomycota incertae sedis</taxon>
        <taxon>Chytridiomycetes</taxon>
        <taxon>Spizellomycetales</taxon>
        <taxon>Powellomycetaceae</taxon>
        <taxon>Powellomyces</taxon>
    </lineage>
</organism>
<dbReference type="InterPro" id="IPR034221">
    <property type="entry name" value="RBM34_RRM2"/>
</dbReference>
<dbReference type="CDD" id="cd12394">
    <property type="entry name" value="RRM1_RBM34"/>
    <property type="match status" value="1"/>
</dbReference>
<dbReference type="GO" id="GO:0019843">
    <property type="term" value="F:rRNA binding"/>
    <property type="evidence" value="ECO:0007669"/>
    <property type="project" value="TreeGrafter"/>
</dbReference>
<evidence type="ECO:0000256" key="7">
    <source>
        <dbReference type="PROSITE-ProRule" id="PRU00176"/>
    </source>
</evidence>
<comment type="subcellular location">
    <subcellularLocation>
        <location evidence="2">Nucleus</location>
        <location evidence="2">Nucleolus</location>
    </subcellularLocation>
</comment>
<dbReference type="Pfam" id="PF00076">
    <property type="entry name" value="RRM_1"/>
    <property type="match status" value="1"/>
</dbReference>
<feature type="compositionally biased region" description="Basic and acidic residues" evidence="8">
    <location>
        <begin position="252"/>
        <end position="271"/>
    </location>
</feature>
<evidence type="ECO:0000259" key="9">
    <source>
        <dbReference type="PROSITE" id="PS50102"/>
    </source>
</evidence>
<feature type="compositionally biased region" description="Basic and acidic residues" evidence="8">
    <location>
        <begin position="208"/>
        <end position="217"/>
    </location>
</feature>
<protein>
    <recommendedName>
        <fullName evidence="4">Nucleolar protein 12</fullName>
    </recommendedName>
</protein>
<feature type="compositionally biased region" description="Low complexity" evidence="8">
    <location>
        <begin position="187"/>
        <end position="197"/>
    </location>
</feature>
<accession>A0A507E034</accession>
<feature type="region of interest" description="Disordered" evidence="8">
    <location>
        <begin position="67"/>
        <end position="271"/>
    </location>
</feature>
<dbReference type="Proteomes" id="UP000318582">
    <property type="component" value="Unassembled WGS sequence"/>
</dbReference>
<feature type="region of interest" description="Disordered" evidence="8">
    <location>
        <begin position="461"/>
        <end position="554"/>
    </location>
</feature>
<dbReference type="PANTHER" id="PTHR23236">
    <property type="entry name" value="EUKARYOTIC TRANSLATION INITIATION FACTOR 4B/4H"/>
    <property type="match status" value="1"/>
</dbReference>
<feature type="region of interest" description="Disordered" evidence="8">
    <location>
        <begin position="25"/>
        <end position="52"/>
    </location>
</feature>
<evidence type="ECO:0000256" key="2">
    <source>
        <dbReference type="ARBA" id="ARBA00004604"/>
    </source>
</evidence>
<dbReference type="STRING" id="109895.A0A507E034"/>
<dbReference type="InterPro" id="IPR035979">
    <property type="entry name" value="RBD_domain_sf"/>
</dbReference>
<feature type="compositionally biased region" description="Low complexity" evidence="8">
    <location>
        <begin position="145"/>
        <end position="163"/>
    </location>
</feature>
<feature type="compositionally biased region" description="Acidic residues" evidence="8">
    <location>
        <begin position="234"/>
        <end position="251"/>
    </location>
</feature>
<dbReference type="AlphaFoldDB" id="A0A507E034"/>
<sequence length="554" mass="59179">MAGIAQALFGSVPLDTDLDALFSSATAASSSASTSKATKAPSSKSETRKRKKDAVFEDVLAKTVKKTKTATEKAATSVKPSEDMAAEAAVAASPAKKKSKKSKTLTETADAVEEATKTTKPAKEALTAVASEPAAKTKKSKKAGKAAAVEMTAEAEATPTIAESVTKSKRSKKATKSATAEEETAEADATPADAEPVTKPKKGKKAAKSVEEAKPDTEESDDEEDDGVKIDIGGVEEDQGQSDSESDADSDSEAKPAADGKKTRRQVKEEIKEQNRRTIFIGNLPLKVTEKSHTKALKNLFAAHGPIASIRFRSIARNEKMPRRAAFITKNFHPGRDTLNAYLVYTAATSVPLATAAENGRLFLGNHIRVDKAAREKNEKHEYKRSVFVGALPFDISEEKVWEFFAQCGDVEGVRVVRDKATNVGKGIGYVLFKDKACVALAMKLHGSDLAGRKIRVNRCKDTSPEGKAKRLSETEGTRASRSDPVKGGVGKFRAPAAAPPHHRSPQSFVVARGTKRAPPAAGAAKSKYTPRTNGDAPRVKKPRHVPRVPKPQQ</sequence>
<proteinExistence type="inferred from homology"/>